<keyword evidence="1" id="KW-0472">Membrane</keyword>
<evidence type="ECO:0000313" key="3">
    <source>
        <dbReference type="EMBL" id="TNV76408.1"/>
    </source>
</evidence>
<gene>
    <name evidence="3" type="ORF">FGO68_gene680</name>
</gene>
<feature type="signal peptide" evidence="2">
    <location>
        <begin position="1"/>
        <end position="22"/>
    </location>
</feature>
<dbReference type="OrthoDB" id="6375837at2759"/>
<organism evidence="3 4">
    <name type="scientific">Halteria grandinella</name>
    <dbReference type="NCBI Taxonomy" id="5974"/>
    <lineage>
        <taxon>Eukaryota</taxon>
        <taxon>Sar</taxon>
        <taxon>Alveolata</taxon>
        <taxon>Ciliophora</taxon>
        <taxon>Intramacronucleata</taxon>
        <taxon>Spirotrichea</taxon>
        <taxon>Stichotrichia</taxon>
        <taxon>Sporadotrichida</taxon>
        <taxon>Halteriidae</taxon>
        <taxon>Halteria</taxon>
    </lineage>
</organism>
<dbReference type="AlphaFoldDB" id="A0A8J8NKG8"/>
<keyword evidence="4" id="KW-1185">Reference proteome</keyword>
<dbReference type="EMBL" id="RRYP01013654">
    <property type="protein sequence ID" value="TNV76408.1"/>
    <property type="molecule type" value="Genomic_DNA"/>
</dbReference>
<feature type="transmembrane region" description="Helical" evidence="1">
    <location>
        <begin position="148"/>
        <end position="170"/>
    </location>
</feature>
<evidence type="ECO:0000313" key="4">
    <source>
        <dbReference type="Proteomes" id="UP000785679"/>
    </source>
</evidence>
<feature type="chain" id="PRO_5035177993" evidence="2">
    <location>
        <begin position="23"/>
        <end position="196"/>
    </location>
</feature>
<accession>A0A8J8NKG8</accession>
<keyword evidence="1" id="KW-0812">Transmembrane</keyword>
<dbReference type="Proteomes" id="UP000785679">
    <property type="component" value="Unassembled WGS sequence"/>
</dbReference>
<sequence length="196" mass="22221">MINSFKICVLLSVFSLYSLGYAENLPQCVNNTDANSNKCGGIICHNNSECQSLICQETKKYNGSFHLKTQIGKFHLKNQNDSLQQKTQDGGFQCQACSNDEIDMTNSRCEGLPCSADDECIYKTCFKGKCDIFGLRDDIRSRFHLPDWVGMMLIIFTIVCIFGYCNYLCFHYCVKSLMSGISYQLVRNDSARPLTR</sequence>
<evidence type="ECO:0000256" key="2">
    <source>
        <dbReference type="SAM" id="SignalP"/>
    </source>
</evidence>
<protein>
    <submittedName>
        <fullName evidence="3">Uncharacterized protein</fullName>
    </submittedName>
</protein>
<evidence type="ECO:0000256" key="1">
    <source>
        <dbReference type="SAM" id="Phobius"/>
    </source>
</evidence>
<keyword evidence="2" id="KW-0732">Signal</keyword>
<comment type="caution">
    <text evidence="3">The sequence shown here is derived from an EMBL/GenBank/DDBJ whole genome shotgun (WGS) entry which is preliminary data.</text>
</comment>
<keyword evidence="1" id="KW-1133">Transmembrane helix</keyword>
<proteinExistence type="predicted"/>
<reference evidence="3" key="1">
    <citation type="submission" date="2019-06" db="EMBL/GenBank/DDBJ databases">
        <authorList>
            <person name="Zheng W."/>
        </authorList>
    </citation>
    <scope>NUCLEOTIDE SEQUENCE</scope>
    <source>
        <strain evidence="3">QDHG01</strain>
    </source>
</reference>
<name>A0A8J8NKG8_HALGN</name>